<name>A0A0B7BX20_9EUPU</name>
<organism evidence="2">
    <name type="scientific">Arion vulgaris</name>
    <dbReference type="NCBI Taxonomy" id="1028688"/>
    <lineage>
        <taxon>Eukaryota</taxon>
        <taxon>Metazoa</taxon>
        <taxon>Spiralia</taxon>
        <taxon>Lophotrochozoa</taxon>
        <taxon>Mollusca</taxon>
        <taxon>Gastropoda</taxon>
        <taxon>Heterobranchia</taxon>
        <taxon>Euthyneura</taxon>
        <taxon>Panpulmonata</taxon>
        <taxon>Eupulmonata</taxon>
        <taxon>Stylommatophora</taxon>
        <taxon>Helicina</taxon>
        <taxon>Arionoidea</taxon>
        <taxon>Arionidae</taxon>
        <taxon>Arion</taxon>
    </lineage>
</organism>
<feature type="chain" id="PRO_5002112330" evidence="1">
    <location>
        <begin position="20"/>
        <end position="91"/>
    </location>
</feature>
<sequence>MNSFLASIKLILAIAFVMAVSSLASPAIGAQNDVKRSLDDMPPSPHMEIADRLLKRVLDITYETLEDLGANREDLERVQQKRHYIQTCYFQ</sequence>
<reference evidence="2" key="1">
    <citation type="submission" date="2014-12" db="EMBL/GenBank/DDBJ databases">
        <title>Insight into the proteome of Arion vulgaris.</title>
        <authorList>
            <person name="Aradska J."/>
            <person name="Bulat T."/>
            <person name="Smidak R."/>
            <person name="Sarate P."/>
            <person name="Gangsoo J."/>
            <person name="Sialana F."/>
            <person name="Bilban M."/>
            <person name="Lubec G."/>
        </authorList>
    </citation>
    <scope>NUCLEOTIDE SEQUENCE</scope>
    <source>
        <tissue evidence="2">Skin</tissue>
    </source>
</reference>
<accession>A0A0B7BX20</accession>
<evidence type="ECO:0000313" key="2">
    <source>
        <dbReference type="EMBL" id="CEK97488.1"/>
    </source>
</evidence>
<keyword evidence="1" id="KW-0732">Signal</keyword>
<proteinExistence type="predicted"/>
<feature type="signal peptide" evidence="1">
    <location>
        <begin position="1"/>
        <end position="19"/>
    </location>
</feature>
<protein>
    <submittedName>
        <fullName evidence="2">Uncharacterized protein</fullName>
    </submittedName>
</protein>
<feature type="non-terminal residue" evidence="2">
    <location>
        <position position="91"/>
    </location>
</feature>
<dbReference type="EMBL" id="HACG01050623">
    <property type="protein sequence ID" value="CEK97488.1"/>
    <property type="molecule type" value="Transcribed_RNA"/>
</dbReference>
<evidence type="ECO:0000256" key="1">
    <source>
        <dbReference type="SAM" id="SignalP"/>
    </source>
</evidence>
<gene>
    <name evidence="2" type="primary">ORF215946</name>
</gene>
<dbReference type="AlphaFoldDB" id="A0A0B7BX20"/>